<name>A0A8S5LK06_9CAUD</name>
<accession>A0A8S5LK06</accession>
<dbReference type="EMBL" id="BK015861">
    <property type="protein sequence ID" value="DAD70179.1"/>
    <property type="molecule type" value="Genomic_DNA"/>
</dbReference>
<keyword evidence="1" id="KW-0812">Transmembrane</keyword>
<feature type="transmembrane region" description="Helical" evidence="1">
    <location>
        <begin position="34"/>
        <end position="52"/>
    </location>
</feature>
<reference evidence="2" key="1">
    <citation type="journal article" date="2021" name="Proc. Natl. Acad. Sci. U.S.A.">
        <title>A Catalog of Tens of Thousands of Viruses from Human Metagenomes Reveals Hidden Associations with Chronic Diseases.</title>
        <authorList>
            <person name="Tisza M.J."/>
            <person name="Buck C.B."/>
        </authorList>
    </citation>
    <scope>NUCLEOTIDE SEQUENCE</scope>
    <source>
        <strain evidence="2">Ct3o911</strain>
    </source>
</reference>
<organism evidence="2">
    <name type="scientific">Siphoviridae sp. ct3o911</name>
    <dbReference type="NCBI Taxonomy" id="2827560"/>
    <lineage>
        <taxon>Viruses</taxon>
        <taxon>Duplodnaviria</taxon>
        <taxon>Heunggongvirae</taxon>
        <taxon>Uroviricota</taxon>
        <taxon>Caudoviricetes</taxon>
    </lineage>
</organism>
<keyword evidence="1" id="KW-1133">Transmembrane helix</keyword>
<protein>
    <submittedName>
        <fullName evidence="2">Uncharacterized protein</fullName>
    </submittedName>
</protein>
<sequence>MDWQNVRQGGHYLEKKKIENLYCLIEALYDVKDAFKAIVFLTCAVFIIWYSSVIVSRAFAIALFVVLPLLIGVLWFCIYKEAFADGALSIEEIEKKDEDNKEGR</sequence>
<keyword evidence="1" id="KW-0472">Membrane</keyword>
<evidence type="ECO:0000256" key="1">
    <source>
        <dbReference type="SAM" id="Phobius"/>
    </source>
</evidence>
<feature type="transmembrane region" description="Helical" evidence="1">
    <location>
        <begin position="58"/>
        <end position="79"/>
    </location>
</feature>
<evidence type="ECO:0000313" key="2">
    <source>
        <dbReference type="EMBL" id="DAD70179.1"/>
    </source>
</evidence>
<proteinExistence type="predicted"/>